<keyword evidence="2" id="KW-1185">Reference proteome</keyword>
<comment type="caution">
    <text evidence="1">The sequence shown here is derived from an EMBL/GenBank/DDBJ whole genome shotgun (WGS) entry which is preliminary data.</text>
</comment>
<dbReference type="EMBL" id="CM043016">
    <property type="protein sequence ID" value="KAI4468209.1"/>
    <property type="molecule type" value="Genomic_DNA"/>
</dbReference>
<name>A0ACB9TN43_HOLOL</name>
<dbReference type="Proteomes" id="UP001056778">
    <property type="component" value="Chromosome 2"/>
</dbReference>
<organism evidence="1 2">
    <name type="scientific">Holotrichia oblita</name>
    <name type="common">Chafer beetle</name>
    <dbReference type="NCBI Taxonomy" id="644536"/>
    <lineage>
        <taxon>Eukaryota</taxon>
        <taxon>Metazoa</taxon>
        <taxon>Ecdysozoa</taxon>
        <taxon>Arthropoda</taxon>
        <taxon>Hexapoda</taxon>
        <taxon>Insecta</taxon>
        <taxon>Pterygota</taxon>
        <taxon>Neoptera</taxon>
        <taxon>Endopterygota</taxon>
        <taxon>Coleoptera</taxon>
        <taxon>Polyphaga</taxon>
        <taxon>Scarabaeiformia</taxon>
        <taxon>Scarabaeidae</taxon>
        <taxon>Melolonthinae</taxon>
        <taxon>Holotrichia</taxon>
    </lineage>
</organism>
<evidence type="ECO:0000313" key="1">
    <source>
        <dbReference type="EMBL" id="KAI4468209.1"/>
    </source>
</evidence>
<accession>A0ACB9TN43</accession>
<sequence>MENFIFFDALQDLENVENNAVARQNVNMNVVDPVNVVDAMTNEQFRKTFRLSKELFEYLQDILRPYLQQGPRRTNINIKTKILVALRFFATGSYQLDIGYNCYWGLSQSSVSRCIRQVVTALNHPNIFTEWVKFPRNLGELNDVRLKFYQKYRVPGVIGCIDCTHVAIFPPRIEDPVHPEHIYVNRKGYHSLNVQLICDTNLKILNVNAIYPGSTNDAFIWSNSQVKATLQRIHAAGHTDYYLLGDSGYPLRAYLLTPVGGDPAPNTPESFYNNIHKRIRSTIERCNGLLKMRFRCCLKHRVLHYAPEYASQIVNACIVLHNLCIEHNIPEPDQNYDDIDLGKINVNANFPICVSLLSRYTTTWQ</sequence>
<protein>
    <submittedName>
        <fullName evidence="1">Uncharacterized protein</fullName>
    </submittedName>
</protein>
<gene>
    <name evidence="1" type="ORF">MML48_2g00011687</name>
</gene>
<evidence type="ECO:0000313" key="2">
    <source>
        <dbReference type="Proteomes" id="UP001056778"/>
    </source>
</evidence>
<proteinExistence type="predicted"/>
<reference evidence="1" key="1">
    <citation type="submission" date="2022-04" db="EMBL/GenBank/DDBJ databases">
        <title>Chromosome-scale genome assembly of Holotrichia oblita Faldermann.</title>
        <authorList>
            <person name="Rongchong L."/>
        </authorList>
    </citation>
    <scope>NUCLEOTIDE SEQUENCE</scope>
    <source>
        <strain evidence="1">81SQS9</strain>
    </source>
</reference>